<evidence type="ECO:0000256" key="4">
    <source>
        <dbReference type="ARBA" id="ARBA00022692"/>
    </source>
</evidence>
<dbReference type="InterPro" id="IPR010920">
    <property type="entry name" value="LSM_dom_sf"/>
</dbReference>
<keyword evidence="3" id="KW-1003">Cell membrane</keyword>
<keyword evidence="7" id="KW-0813">Transport</keyword>
<dbReference type="SUPFAM" id="SSF82689">
    <property type="entry name" value="Mechanosensitive channel protein MscS (YggB), C-terminal domain"/>
    <property type="match status" value="1"/>
</dbReference>
<dbReference type="InterPro" id="IPR006685">
    <property type="entry name" value="MscS_channel_2nd"/>
</dbReference>
<gene>
    <name evidence="10" type="ORF">D1224_06265</name>
</gene>
<protein>
    <recommendedName>
        <fullName evidence="7">Small-conductance mechanosensitive channel</fullName>
    </recommendedName>
</protein>
<organism evidence="10 11">
    <name type="scientific">Henriciella barbarensis</name>
    <dbReference type="NCBI Taxonomy" id="86342"/>
    <lineage>
        <taxon>Bacteria</taxon>
        <taxon>Pseudomonadati</taxon>
        <taxon>Pseudomonadota</taxon>
        <taxon>Alphaproteobacteria</taxon>
        <taxon>Hyphomonadales</taxon>
        <taxon>Hyphomonadaceae</taxon>
        <taxon>Henriciella</taxon>
    </lineage>
</organism>
<comment type="caution">
    <text evidence="10">The sequence shown here is derived from an EMBL/GenBank/DDBJ whole genome shotgun (WGS) entry which is preliminary data.</text>
</comment>
<dbReference type="Gene3D" id="3.30.70.100">
    <property type="match status" value="1"/>
</dbReference>
<dbReference type="PROSITE" id="PS50914">
    <property type="entry name" value="BON"/>
    <property type="match status" value="1"/>
</dbReference>
<feature type="transmembrane region" description="Helical" evidence="7">
    <location>
        <begin position="176"/>
        <end position="200"/>
    </location>
</feature>
<feature type="transmembrane region" description="Helical" evidence="7">
    <location>
        <begin position="212"/>
        <end position="234"/>
    </location>
</feature>
<name>A0A399R0P0_9PROT</name>
<dbReference type="InterPro" id="IPR023408">
    <property type="entry name" value="MscS_beta-dom_sf"/>
</dbReference>
<dbReference type="GO" id="GO:0005886">
    <property type="term" value="C:plasma membrane"/>
    <property type="evidence" value="ECO:0007669"/>
    <property type="project" value="UniProtKB-SubCell"/>
</dbReference>
<keyword evidence="7" id="KW-0406">Ion transport</keyword>
<evidence type="ECO:0000256" key="6">
    <source>
        <dbReference type="ARBA" id="ARBA00023136"/>
    </source>
</evidence>
<keyword evidence="7" id="KW-0997">Cell inner membrane</keyword>
<dbReference type="InterPro" id="IPR011014">
    <property type="entry name" value="MscS_channel_TM-2"/>
</dbReference>
<comment type="caution">
    <text evidence="7">Lacks conserved residue(s) required for the propagation of feature annotation.</text>
</comment>
<evidence type="ECO:0000313" key="10">
    <source>
        <dbReference type="EMBL" id="RIJ23855.1"/>
    </source>
</evidence>
<dbReference type="Gene3D" id="2.30.30.60">
    <property type="match status" value="1"/>
</dbReference>
<evidence type="ECO:0000256" key="5">
    <source>
        <dbReference type="ARBA" id="ARBA00022989"/>
    </source>
</evidence>
<dbReference type="Pfam" id="PF00924">
    <property type="entry name" value="MS_channel_2nd"/>
    <property type="match status" value="1"/>
</dbReference>
<comment type="similarity">
    <text evidence="2 7">Belongs to the MscS (TC 1.A.23) family.</text>
</comment>
<dbReference type="EMBL" id="QWGB01000005">
    <property type="protein sequence ID" value="RIJ23855.1"/>
    <property type="molecule type" value="Genomic_DNA"/>
</dbReference>
<evidence type="ECO:0000256" key="2">
    <source>
        <dbReference type="ARBA" id="ARBA00008017"/>
    </source>
</evidence>
<dbReference type="PANTHER" id="PTHR30221:SF1">
    <property type="entry name" value="SMALL-CONDUCTANCE MECHANOSENSITIVE CHANNEL"/>
    <property type="match status" value="1"/>
</dbReference>
<keyword evidence="5 7" id="KW-1133">Transmembrane helix</keyword>
<accession>A0A399R0P0</accession>
<dbReference type="Gene3D" id="3.30.1340.30">
    <property type="match status" value="1"/>
</dbReference>
<dbReference type="SUPFAM" id="SSF82861">
    <property type="entry name" value="Mechanosensitive channel protein MscS (YggB), transmembrane region"/>
    <property type="match status" value="1"/>
</dbReference>
<feature type="region of interest" description="Disordered" evidence="8">
    <location>
        <begin position="445"/>
        <end position="505"/>
    </location>
</feature>
<comment type="function">
    <text evidence="7">Mechanosensitive channel that participates in the regulation of osmotic pressure changes within the cell, opening in response to stretch forces in the membrane lipid bilayer, without the need for other proteins. Contributes to normal resistance to hypoosmotic shock. Forms an ion channel of 1.0 nanosiemens conductance with a slight preference for anions.</text>
</comment>
<comment type="subcellular location">
    <subcellularLocation>
        <location evidence="7">Cell inner membrane</location>
        <topology evidence="7">Multi-pass membrane protein</topology>
    </subcellularLocation>
    <subcellularLocation>
        <location evidence="1">Cell membrane</location>
        <topology evidence="1">Multi-pass membrane protein</topology>
    </subcellularLocation>
</comment>
<evidence type="ECO:0000313" key="11">
    <source>
        <dbReference type="Proteomes" id="UP000265431"/>
    </source>
</evidence>
<sequence>MRSLCVRLFSVQEEVCVLWSCDEPAHFTSSAGNAGLTDHVMTSMLTRTLHLLIVLTAFLLSGTAFQVSAQAPTITESTEEISVSSSDDGAIESRINAIFAEIGALNAVSAEVNEGVVSLGGTVADQTDIDRAVSIASRFQGVVTVEQSIERDLSVDRSLSPAIASLENSLRRGWEALPLVGLAIGVFLVILIIGHLLASWSALWQRLTPNPFLAEIVSQAVRIVAVIVGLVMALNLVGATALMGAILGGAGVIGLAIGFAVRDTVENYIASIMLSLRQPFRANDHVLIDDHEGRVVRLTSRATVLMTLDGNHLRVPNSTVFKAVILNYTRNPERRFEFELGVDAEDDPVAAMATGIAAISGLGFVLGEPKPDAIIMSVGDSNIVIRFMGWVNQSETNFGKARSLAIRAAKDAVEEAGFTLPEPIYRLRFDGAPVQVKAGTGVTVSEGQASAAPPAKSKAAATPDAKSAEASVLDTRPDDHIAEKVDEERAQTGEKDLLDNGRPVE</sequence>
<dbReference type="AlphaFoldDB" id="A0A399R0P0"/>
<feature type="domain" description="BON" evidence="9">
    <location>
        <begin position="87"/>
        <end position="157"/>
    </location>
</feature>
<keyword evidence="4 7" id="KW-0812">Transmembrane</keyword>
<comment type="subunit">
    <text evidence="7">Homoheptamer.</text>
</comment>
<feature type="compositionally biased region" description="Basic and acidic residues" evidence="8">
    <location>
        <begin position="475"/>
        <end position="505"/>
    </location>
</feature>
<dbReference type="InterPro" id="IPR011066">
    <property type="entry name" value="MscS_channel_C_sf"/>
</dbReference>
<dbReference type="InterPro" id="IPR045275">
    <property type="entry name" value="MscS_archaea/bacteria_type"/>
</dbReference>
<dbReference type="Gene3D" id="1.10.287.1260">
    <property type="match status" value="1"/>
</dbReference>
<dbReference type="PANTHER" id="PTHR30221">
    <property type="entry name" value="SMALL-CONDUCTANCE MECHANOSENSITIVE CHANNEL"/>
    <property type="match status" value="1"/>
</dbReference>
<proteinExistence type="inferred from homology"/>
<dbReference type="SUPFAM" id="SSF50182">
    <property type="entry name" value="Sm-like ribonucleoproteins"/>
    <property type="match status" value="1"/>
</dbReference>
<dbReference type="InterPro" id="IPR007055">
    <property type="entry name" value="BON_dom"/>
</dbReference>
<dbReference type="OrthoDB" id="9793781at2"/>
<feature type="transmembrane region" description="Helical" evidence="7">
    <location>
        <begin position="240"/>
        <end position="261"/>
    </location>
</feature>
<dbReference type="GO" id="GO:0008381">
    <property type="term" value="F:mechanosensitive monoatomic ion channel activity"/>
    <property type="evidence" value="ECO:0007669"/>
    <property type="project" value="InterPro"/>
</dbReference>
<evidence type="ECO:0000256" key="3">
    <source>
        <dbReference type="ARBA" id="ARBA00022475"/>
    </source>
</evidence>
<dbReference type="Proteomes" id="UP000265431">
    <property type="component" value="Unassembled WGS sequence"/>
</dbReference>
<reference evidence="10 11" key="1">
    <citation type="submission" date="2018-08" db="EMBL/GenBank/DDBJ databases">
        <title>Henriciella mobilis sp. nov., isolated from seawater.</title>
        <authorList>
            <person name="Cheng H."/>
            <person name="Wu Y.-H."/>
            <person name="Xu X.-W."/>
            <person name="Guo L.-L."/>
        </authorList>
    </citation>
    <scope>NUCLEOTIDE SEQUENCE [LARGE SCALE GENOMIC DNA]</scope>
    <source>
        <strain evidence="10 11">CCUG66934</strain>
    </source>
</reference>
<keyword evidence="7" id="KW-0407">Ion channel</keyword>
<dbReference type="Pfam" id="PF04972">
    <property type="entry name" value="BON"/>
    <property type="match status" value="1"/>
</dbReference>
<keyword evidence="6 7" id="KW-0472">Membrane</keyword>
<evidence type="ECO:0000256" key="8">
    <source>
        <dbReference type="SAM" id="MobiDB-lite"/>
    </source>
</evidence>
<feature type="compositionally biased region" description="Low complexity" evidence="8">
    <location>
        <begin position="449"/>
        <end position="471"/>
    </location>
</feature>
<evidence type="ECO:0000256" key="7">
    <source>
        <dbReference type="RuleBase" id="RU369025"/>
    </source>
</evidence>
<keyword evidence="11" id="KW-1185">Reference proteome</keyword>
<evidence type="ECO:0000256" key="1">
    <source>
        <dbReference type="ARBA" id="ARBA00004651"/>
    </source>
</evidence>
<evidence type="ECO:0000259" key="9">
    <source>
        <dbReference type="PROSITE" id="PS50914"/>
    </source>
</evidence>